<protein>
    <recommendedName>
        <fullName evidence="3">DUF218 domain-containing protein</fullName>
    </recommendedName>
</protein>
<feature type="domain" description="DUF218" evidence="3">
    <location>
        <begin position="213"/>
        <end position="384"/>
    </location>
</feature>
<keyword evidence="2" id="KW-0812">Transmembrane</keyword>
<feature type="transmembrane region" description="Helical" evidence="2">
    <location>
        <begin position="69"/>
        <end position="92"/>
    </location>
</feature>
<keyword evidence="2" id="KW-1133">Transmembrane helix</keyword>
<evidence type="ECO:0000259" key="3">
    <source>
        <dbReference type="Pfam" id="PF02698"/>
    </source>
</evidence>
<organism evidence="4 5">
    <name type="scientific">Stenomitos frigidus ULC18</name>
    <dbReference type="NCBI Taxonomy" id="2107698"/>
    <lineage>
        <taxon>Bacteria</taxon>
        <taxon>Bacillati</taxon>
        <taxon>Cyanobacteriota</taxon>
        <taxon>Cyanophyceae</taxon>
        <taxon>Leptolyngbyales</taxon>
        <taxon>Leptolyngbyaceae</taxon>
        <taxon>Stenomitos</taxon>
    </lineage>
</organism>
<dbReference type="EMBL" id="PVWK01000153">
    <property type="protein sequence ID" value="PSB24129.1"/>
    <property type="molecule type" value="Genomic_DNA"/>
</dbReference>
<dbReference type="Proteomes" id="UP000239576">
    <property type="component" value="Unassembled WGS sequence"/>
</dbReference>
<keyword evidence="2" id="KW-0472">Membrane</keyword>
<gene>
    <name evidence="4" type="ORF">C7B82_28320</name>
</gene>
<name>A0A2T1DUG4_9CYAN</name>
<reference evidence="5" key="1">
    <citation type="submission" date="2018-02" db="EMBL/GenBank/DDBJ databases">
        <authorList>
            <person name="Moore K."/>
            <person name="Momper L."/>
        </authorList>
    </citation>
    <scope>NUCLEOTIDE SEQUENCE [LARGE SCALE GENOMIC DNA]</scope>
    <source>
        <strain evidence="5">ULC18</strain>
    </source>
</reference>
<feature type="region of interest" description="Disordered" evidence="1">
    <location>
        <begin position="163"/>
        <end position="192"/>
    </location>
</feature>
<sequence>MVLLLTDVFLLLTQVLLWIVVGLVTWFVLLKALPRAFLGLLVLLLILSLLAVSFFSGPSVFDDSDIFRTLWYLISLIFRPLSLGVILLLILLTGTKVNKVVGRVINTALVLLLACCLPIVSYFMAQELEWEGIRMIQPAAAQVTGDSRVIVLLGRDTTRPFLGPRTTCPPLRPTQGGMPATPATPRPPDGEQPMSAEAFRVLTQAPTQLPIQLTDKADRLFYAAELYRQNPNSQIVISAPRRLDRKTKDGETKEMVSEAKDIQTFLNQSLNVPCEAMRFLDHDGVSIRRSAENVKKILDDNKINYGNQLTVINTAMSTERTYRTFREVFGFYPVARPTDFYTLPARSKLDNLAPERDLVEPQLQATDFLPSIDALTLGSQAIEEFSSSIYYFLRGWIKFRDLG</sequence>
<evidence type="ECO:0000256" key="1">
    <source>
        <dbReference type="SAM" id="MobiDB-lite"/>
    </source>
</evidence>
<dbReference type="OrthoDB" id="526893at2"/>
<evidence type="ECO:0000313" key="5">
    <source>
        <dbReference type="Proteomes" id="UP000239576"/>
    </source>
</evidence>
<dbReference type="InterPro" id="IPR003848">
    <property type="entry name" value="DUF218"/>
</dbReference>
<accession>A0A2T1DUG4</accession>
<reference evidence="4 5" key="2">
    <citation type="submission" date="2018-03" db="EMBL/GenBank/DDBJ databases">
        <title>The ancient ancestry and fast evolution of plastids.</title>
        <authorList>
            <person name="Moore K.R."/>
            <person name="Magnabosco C."/>
            <person name="Momper L."/>
            <person name="Gold D.A."/>
            <person name="Bosak T."/>
            <person name="Fournier G.P."/>
        </authorList>
    </citation>
    <scope>NUCLEOTIDE SEQUENCE [LARGE SCALE GENOMIC DNA]</scope>
    <source>
        <strain evidence="4 5">ULC18</strain>
    </source>
</reference>
<comment type="caution">
    <text evidence="4">The sequence shown here is derived from an EMBL/GenBank/DDBJ whole genome shotgun (WGS) entry which is preliminary data.</text>
</comment>
<feature type="transmembrane region" description="Helical" evidence="2">
    <location>
        <begin position="6"/>
        <end position="29"/>
    </location>
</feature>
<dbReference type="RefSeq" id="WP_106260397.1">
    <property type="nucleotide sequence ID" value="NZ_CAWNSW010000052.1"/>
</dbReference>
<proteinExistence type="predicted"/>
<keyword evidence="5" id="KW-1185">Reference proteome</keyword>
<dbReference type="Pfam" id="PF02698">
    <property type="entry name" value="DUF218"/>
    <property type="match status" value="1"/>
</dbReference>
<dbReference type="AlphaFoldDB" id="A0A2T1DUG4"/>
<evidence type="ECO:0000313" key="4">
    <source>
        <dbReference type="EMBL" id="PSB24129.1"/>
    </source>
</evidence>
<feature type="transmembrane region" description="Helical" evidence="2">
    <location>
        <begin position="36"/>
        <end position="57"/>
    </location>
</feature>
<evidence type="ECO:0000256" key="2">
    <source>
        <dbReference type="SAM" id="Phobius"/>
    </source>
</evidence>
<feature type="transmembrane region" description="Helical" evidence="2">
    <location>
        <begin position="104"/>
        <end position="125"/>
    </location>
</feature>